<sequence length="314" mass="32583">MASRIGAPDVLEPVELPVPQPKPDELRVDVHVIGVTWMDTQIRMGKGPAVYAAEPPFIPGGAVAGSVGAIGTRVDRGWLGTRVVARANGGGYVQNAICSPENTFRVPDGLDLQDAMALMDDGSTALALLEKTPVGAGDRVLVAPGVGGLGHVLVQLALAAGATVVAAVRGAEKLAAARSLGAEAVDYSVPNWPDQVRQIADGGVEAAYDGVGGAIGAASVDLLVDGGRFSGYGMTSGAQTTIGAADRQRLTVCDMSQLPEFWSDNPRRVQQILREAAAGRVRPLIGQTYPLAEAVRAHEDIEARRFIGKSLLLP</sequence>
<dbReference type="SMART" id="SM00829">
    <property type="entry name" value="PKS_ER"/>
    <property type="match status" value="1"/>
</dbReference>
<dbReference type="InterPro" id="IPR013149">
    <property type="entry name" value="ADH-like_C"/>
</dbReference>
<accession>A0A3D9SHB5</accession>
<dbReference type="PANTHER" id="PTHR48106">
    <property type="entry name" value="QUINONE OXIDOREDUCTASE PIG3-RELATED"/>
    <property type="match status" value="1"/>
</dbReference>
<dbReference type="InterPro" id="IPR011032">
    <property type="entry name" value="GroES-like_sf"/>
</dbReference>
<evidence type="ECO:0000256" key="1">
    <source>
        <dbReference type="ARBA" id="ARBA00022857"/>
    </source>
</evidence>
<dbReference type="SUPFAM" id="SSF50129">
    <property type="entry name" value="GroES-like"/>
    <property type="match status" value="1"/>
</dbReference>
<organism evidence="4 5">
    <name type="scientific">Thermomonospora umbrina</name>
    <dbReference type="NCBI Taxonomy" id="111806"/>
    <lineage>
        <taxon>Bacteria</taxon>
        <taxon>Bacillati</taxon>
        <taxon>Actinomycetota</taxon>
        <taxon>Actinomycetes</taxon>
        <taxon>Streptosporangiales</taxon>
        <taxon>Thermomonosporaceae</taxon>
        <taxon>Thermomonospora</taxon>
    </lineage>
</organism>
<dbReference type="Pfam" id="PF08240">
    <property type="entry name" value="ADH_N"/>
    <property type="match status" value="1"/>
</dbReference>
<dbReference type="InterPro" id="IPR036291">
    <property type="entry name" value="NAD(P)-bd_dom_sf"/>
</dbReference>
<dbReference type="Pfam" id="PF00107">
    <property type="entry name" value="ADH_zinc_N"/>
    <property type="match status" value="1"/>
</dbReference>
<dbReference type="InterPro" id="IPR020843">
    <property type="entry name" value="ER"/>
</dbReference>
<feature type="domain" description="Enoyl reductase (ER)" evidence="3">
    <location>
        <begin position="6"/>
        <end position="312"/>
    </location>
</feature>
<dbReference type="GO" id="GO:0070402">
    <property type="term" value="F:NADPH binding"/>
    <property type="evidence" value="ECO:0007669"/>
    <property type="project" value="TreeGrafter"/>
</dbReference>
<name>A0A3D9SHB5_9ACTN</name>
<evidence type="ECO:0000313" key="4">
    <source>
        <dbReference type="EMBL" id="REE95087.1"/>
    </source>
</evidence>
<keyword evidence="5" id="KW-1185">Reference proteome</keyword>
<dbReference type="GO" id="GO:0016651">
    <property type="term" value="F:oxidoreductase activity, acting on NAD(P)H"/>
    <property type="evidence" value="ECO:0007669"/>
    <property type="project" value="TreeGrafter"/>
</dbReference>
<gene>
    <name evidence="4" type="ORF">DFJ69_0467</name>
</gene>
<dbReference type="EMBL" id="QTTT01000001">
    <property type="protein sequence ID" value="REE95087.1"/>
    <property type="molecule type" value="Genomic_DNA"/>
</dbReference>
<keyword evidence="2" id="KW-0560">Oxidoreductase</keyword>
<evidence type="ECO:0000256" key="2">
    <source>
        <dbReference type="ARBA" id="ARBA00023002"/>
    </source>
</evidence>
<dbReference type="Proteomes" id="UP000256661">
    <property type="component" value="Unassembled WGS sequence"/>
</dbReference>
<reference evidence="4 5" key="1">
    <citation type="submission" date="2018-08" db="EMBL/GenBank/DDBJ databases">
        <title>Sequencing the genomes of 1000 actinobacteria strains.</title>
        <authorList>
            <person name="Klenk H.-P."/>
        </authorList>
    </citation>
    <scope>NUCLEOTIDE SEQUENCE [LARGE SCALE GENOMIC DNA]</scope>
    <source>
        <strain evidence="4 5">DSM 43927</strain>
    </source>
</reference>
<dbReference type="Gene3D" id="3.40.50.720">
    <property type="entry name" value="NAD(P)-binding Rossmann-like Domain"/>
    <property type="match status" value="1"/>
</dbReference>
<dbReference type="AlphaFoldDB" id="A0A3D9SHB5"/>
<dbReference type="Gene3D" id="3.90.180.10">
    <property type="entry name" value="Medium-chain alcohol dehydrogenases, catalytic domain"/>
    <property type="match status" value="1"/>
</dbReference>
<comment type="caution">
    <text evidence="4">The sequence shown here is derived from an EMBL/GenBank/DDBJ whole genome shotgun (WGS) entry which is preliminary data.</text>
</comment>
<evidence type="ECO:0000259" key="3">
    <source>
        <dbReference type="SMART" id="SM00829"/>
    </source>
</evidence>
<keyword evidence="1" id="KW-0521">NADP</keyword>
<evidence type="ECO:0000313" key="5">
    <source>
        <dbReference type="Proteomes" id="UP000256661"/>
    </source>
</evidence>
<dbReference type="SUPFAM" id="SSF51735">
    <property type="entry name" value="NAD(P)-binding Rossmann-fold domains"/>
    <property type="match status" value="1"/>
</dbReference>
<proteinExistence type="predicted"/>
<protein>
    <submittedName>
        <fullName evidence="4">NADPH:quinone reductase-like Zn-dependent oxidoreductase</fullName>
    </submittedName>
</protein>
<dbReference type="InterPro" id="IPR013154">
    <property type="entry name" value="ADH-like_N"/>
</dbReference>